<proteinExistence type="predicted"/>
<keyword evidence="3" id="KW-1185">Reference proteome</keyword>
<evidence type="ECO:0000313" key="2">
    <source>
        <dbReference type="EMBL" id="GGQ81915.1"/>
    </source>
</evidence>
<dbReference type="Proteomes" id="UP000620156">
    <property type="component" value="Unassembled WGS sequence"/>
</dbReference>
<comment type="caution">
    <text evidence="2">The sequence shown here is derived from an EMBL/GenBank/DDBJ whole genome shotgun (WGS) entry which is preliminary data.</text>
</comment>
<accession>A0A918EXE5</accession>
<evidence type="ECO:0000256" key="1">
    <source>
        <dbReference type="SAM" id="MobiDB-lite"/>
    </source>
</evidence>
<sequence length="225" mass="24806">MYFSDARNAHESPARYPYELLVTRHAPAEEQTRRYAASIPADDSPQDCRSAEFTISIAQPRAGHSHPGVAPLGCCPVRSNLPPATFEKLSRPTERVNFHAWCRPGAGYLPVSREEKCRYGVCTADGWAMPRSRPAWTRGRYARRSGARRVVKSAGNGSRARGHGRRSSGSSIRGRRIVPIGSNCILKTPSYVLDHFPDWVFAFDEFGPLGIRPTAGSGGISRRTP</sequence>
<gene>
    <name evidence="2" type="ORF">GCM10010145_59380</name>
</gene>
<protein>
    <submittedName>
        <fullName evidence="2">Uncharacterized protein</fullName>
    </submittedName>
</protein>
<evidence type="ECO:0000313" key="3">
    <source>
        <dbReference type="Proteomes" id="UP000620156"/>
    </source>
</evidence>
<dbReference type="AlphaFoldDB" id="A0A918EXE5"/>
<feature type="region of interest" description="Disordered" evidence="1">
    <location>
        <begin position="152"/>
        <end position="172"/>
    </location>
</feature>
<reference evidence="2" key="1">
    <citation type="journal article" date="2014" name="Int. J. Syst. Evol. Microbiol.">
        <title>Complete genome sequence of Corynebacterium casei LMG S-19264T (=DSM 44701T), isolated from a smear-ripened cheese.</title>
        <authorList>
            <consortium name="US DOE Joint Genome Institute (JGI-PGF)"/>
            <person name="Walter F."/>
            <person name="Albersmeier A."/>
            <person name="Kalinowski J."/>
            <person name="Ruckert C."/>
        </authorList>
    </citation>
    <scope>NUCLEOTIDE SEQUENCE</scope>
    <source>
        <strain evidence="2">JCM 3131</strain>
    </source>
</reference>
<dbReference type="EMBL" id="BMQK01000019">
    <property type="protein sequence ID" value="GGQ81915.1"/>
    <property type="molecule type" value="Genomic_DNA"/>
</dbReference>
<reference evidence="2" key="2">
    <citation type="submission" date="2020-09" db="EMBL/GenBank/DDBJ databases">
        <authorList>
            <person name="Sun Q."/>
            <person name="Ohkuma M."/>
        </authorList>
    </citation>
    <scope>NUCLEOTIDE SEQUENCE</scope>
    <source>
        <strain evidence="2">JCM 3131</strain>
    </source>
</reference>
<organism evidence="2 3">
    <name type="scientific">Streptomyces ruber</name>
    <dbReference type="NCBI Taxonomy" id="83378"/>
    <lineage>
        <taxon>Bacteria</taxon>
        <taxon>Bacillati</taxon>
        <taxon>Actinomycetota</taxon>
        <taxon>Actinomycetes</taxon>
        <taxon>Kitasatosporales</taxon>
        <taxon>Streptomycetaceae</taxon>
        <taxon>Streptomyces</taxon>
    </lineage>
</organism>
<name>A0A918EXE5_9ACTN</name>